<dbReference type="PANTHER" id="PTHR31225">
    <property type="entry name" value="OS04G0344100 PROTEIN-RELATED"/>
    <property type="match status" value="1"/>
</dbReference>
<name>A0A453JHZ3_AEGTS</name>
<organism evidence="3 4">
    <name type="scientific">Aegilops tauschii subsp. strangulata</name>
    <name type="common">Goatgrass</name>
    <dbReference type="NCBI Taxonomy" id="200361"/>
    <lineage>
        <taxon>Eukaryota</taxon>
        <taxon>Viridiplantae</taxon>
        <taxon>Streptophyta</taxon>
        <taxon>Embryophyta</taxon>
        <taxon>Tracheophyta</taxon>
        <taxon>Spermatophyta</taxon>
        <taxon>Magnoliopsida</taxon>
        <taxon>Liliopsida</taxon>
        <taxon>Poales</taxon>
        <taxon>Poaceae</taxon>
        <taxon>BOP clade</taxon>
        <taxon>Pooideae</taxon>
        <taxon>Triticodae</taxon>
        <taxon>Triticeae</taxon>
        <taxon>Triticinae</taxon>
        <taxon>Aegilops</taxon>
    </lineage>
</organism>
<evidence type="ECO:0000259" key="2">
    <source>
        <dbReference type="Pfam" id="PF03936"/>
    </source>
</evidence>
<protein>
    <recommendedName>
        <fullName evidence="2">Terpene synthase metal-binding domain-containing protein</fullName>
    </recommendedName>
</protein>
<dbReference type="InterPro" id="IPR005630">
    <property type="entry name" value="Terpene_synthase_metal-bd"/>
</dbReference>
<reference evidence="4" key="1">
    <citation type="journal article" date="2014" name="Science">
        <title>Ancient hybridizations among the ancestral genomes of bread wheat.</title>
        <authorList>
            <consortium name="International Wheat Genome Sequencing Consortium,"/>
            <person name="Marcussen T."/>
            <person name="Sandve S.R."/>
            <person name="Heier L."/>
            <person name="Spannagl M."/>
            <person name="Pfeifer M."/>
            <person name="Jakobsen K.S."/>
            <person name="Wulff B.B."/>
            <person name="Steuernagel B."/>
            <person name="Mayer K.F."/>
            <person name="Olsen O.A."/>
        </authorList>
    </citation>
    <scope>NUCLEOTIDE SEQUENCE [LARGE SCALE GENOMIC DNA]</scope>
    <source>
        <strain evidence="4">cv. AL8/78</strain>
    </source>
</reference>
<dbReference type="GO" id="GO:0000287">
    <property type="term" value="F:magnesium ion binding"/>
    <property type="evidence" value="ECO:0007669"/>
    <property type="project" value="InterPro"/>
</dbReference>
<evidence type="ECO:0000313" key="4">
    <source>
        <dbReference type="Proteomes" id="UP000015105"/>
    </source>
</evidence>
<dbReference type="Pfam" id="PF03936">
    <property type="entry name" value="Terpene_synth_C"/>
    <property type="match status" value="1"/>
</dbReference>
<reference evidence="3" key="4">
    <citation type="submission" date="2019-03" db="UniProtKB">
        <authorList>
            <consortium name="EnsemblPlants"/>
        </authorList>
    </citation>
    <scope>IDENTIFICATION</scope>
</reference>
<dbReference type="InterPro" id="IPR008949">
    <property type="entry name" value="Isoprenoid_synthase_dom_sf"/>
</dbReference>
<dbReference type="AlphaFoldDB" id="A0A453JHZ3"/>
<dbReference type="Gene3D" id="1.10.600.10">
    <property type="entry name" value="Farnesyl Diphosphate Synthase"/>
    <property type="match status" value="1"/>
</dbReference>
<dbReference type="Proteomes" id="UP000015105">
    <property type="component" value="Chromosome 5D"/>
</dbReference>
<dbReference type="GO" id="GO:0010333">
    <property type="term" value="F:terpene synthase activity"/>
    <property type="evidence" value="ECO:0007669"/>
    <property type="project" value="InterPro"/>
</dbReference>
<reference evidence="4" key="2">
    <citation type="journal article" date="2017" name="Nat. Plants">
        <title>The Aegilops tauschii genome reveals multiple impacts of transposons.</title>
        <authorList>
            <person name="Zhao G."/>
            <person name="Zou C."/>
            <person name="Li K."/>
            <person name="Wang K."/>
            <person name="Li T."/>
            <person name="Gao L."/>
            <person name="Zhang X."/>
            <person name="Wang H."/>
            <person name="Yang Z."/>
            <person name="Liu X."/>
            <person name="Jiang W."/>
            <person name="Mao L."/>
            <person name="Kong X."/>
            <person name="Jiao Y."/>
            <person name="Jia J."/>
        </authorList>
    </citation>
    <scope>NUCLEOTIDE SEQUENCE [LARGE SCALE GENOMIC DNA]</scope>
    <source>
        <strain evidence="4">cv. AL8/78</strain>
    </source>
</reference>
<feature type="domain" description="Terpene synthase metal-binding" evidence="2">
    <location>
        <begin position="33"/>
        <end position="148"/>
    </location>
</feature>
<dbReference type="InterPro" id="IPR050148">
    <property type="entry name" value="Terpene_synthase-like"/>
</dbReference>
<reference evidence="3" key="5">
    <citation type="journal article" date="2021" name="G3 (Bethesda)">
        <title>Aegilops tauschii genome assembly Aet v5.0 features greater sequence contiguity and improved annotation.</title>
        <authorList>
            <person name="Wang L."/>
            <person name="Zhu T."/>
            <person name="Rodriguez J.C."/>
            <person name="Deal K.R."/>
            <person name="Dubcovsky J."/>
            <person name="McGuire P.E."/>
            <person name="Lux T."/>
            <person name="Spannagl M."/>
            <person name="Mayer K.F.X."/>
            <person name="Baldrich P."/>
            <person name="Meyers B.C."/>
            <person name="Huo N."/>
            <person name="Gu Y.Q."/>
            <person name="Zhou H."/>
            <person name="Devos K.M."/>
            <person name="Bennetzen J.L."/>
            <person name="Unver T."/>
            <person name="Budak H."/>
            <person name="Gulick P.J."/>
            <person name="Galiba G."/>
            <person name="Kalapos B."/>
            <person name="Nelson D.R."/>
            <person name="Li P."/>
            <person name="You F.M."/>
            <person name="Luo M.C."/>
            <person name="Dvorak J."/>
        </authorList>
    </citation>
    <scope>NUCLEOTIDE SEQUENCE [LARGE SCALE GENOMIC DNA]</scope>
    <source>
        <strain evidence="3">cv. AL8/78</strain>
    </source>
</reference>
<reference evidence="3" key="3">
    <citation type="journal article" date="2017" name="Nature">
        <title>Genome sequence of the progenitor of the wheat D genome Aegilops tauschii.</title>
        <authorList>
            <person name="Luo M.C."/>
            <person name="Gu Y.Q."/>
            <person name="Puiu D."/>
            <person name="Wang H."/>
            <person name="Twardziok S.O."/>
            <person name="Deal K.R."/>
            <person name="Huo N."/>
            <person name="Zhu T."/>
            <person name="Wang L."/>
            <person name="Wang Y."/>
            <person name="McGuire P.E."/>
            <person name="Liu S."/>
            <person name="Long H."/>
            <person name="Ramasamy R.K."/>
            <person name="Rodriguez J.C."/>
            <person name="Van S.L."/>
            <person name="Yuan L."/>
            <person name="Wang Z."/>
            <person name="Xia Z."/>
            <person name="Xiao L."/>
            <person name="Anderson O.D."/>
            <person name="Ouyang S."/>
            <person name="Liang Y."/>
            <person name="Zimin A.V."/>
            <person name="Pertea G."/>
            <person name="Qi P."/>
            <person name="Bennetzen J.L."/>
            <person name="Dai X."/>
            <person name="Dawson M.W."/>
            <person name="Muller H.G."/>
            <person name="Kugler K."/>
            <person name="Rivarola-Duarte L."/>
            <person name="Spannagl M."/>
            <person name="Mayer K.F.X."/>
            <person name="Lu F.H."/>
            <person name="Bevan M.W."/>
            <person name="Leroy P."/>
            <person name="Li P."/>
            <person name="You F.M."/>
            <person name="Sun Q."/>
            <person name="Liu Z."/>
            <person name="Lyons E."/>
            <person name="Wicker T."/>
            <person name="Salzberg S.L."/>
            <person name="Devos K.M."/>
            <person name="Dvorak J."/>
        </authorList>
    </citation>
    <scope>NUCLEOTIDE SEQUENCE [LARGE SCALE GENOMIC DNA]</scope>
    <source>
        <strain evidence="3">cv. AL8/78</strain>
    </source>
</reference>
<dbReference type="SUPFAM" id="SSF48576">
    <property type="entry name" value="Terpenoid synthases"/>
    <property type="match status" value="1"/>
</dbReference>
<dbReference type="PANTHER" id="PTHR31225:SF80">
    <property type="entry name" value="OS08G0139700 PROTEIN"/>
    <property type="match status" value="1"/>
</dbReference>
<evidence type="ECO:0000256" key="1">
    <source>
        <dbReference type="ARBA" id="ARBA00022723"/>
    </source>
</evidence>
<accession>A0A453JHZ3</accession>
<dbReference type="Gramene" id="AET5Gv20055300.4">
    <property type="protein sequence ID" value="AET5Gv20055300.4"/>
    <property type="gene ID" value="AET5Gv20055300"/>
</dbReference>
<proteinExistence type="predicted"/>
<dbReference type="GO" id="GO:0016114">
    <property type="term" value="P:terpenoid biosynthetic process"/>
    <property type="evidence" value="ECO:0007669"/>
    <property type="project" value="InterPro"/>
</dbReference>
<evidence type="ECO:0000313" key="3">
    <source>
        <dbReference type="EnsemblPlants" id="AET5Gv20055300.4"/>
    </source>
</evidence>
<sequence>TRNDAILELAKLDFSILQALYCEELRTLTLWWKELQLQDHLSFARDRMVEMHFWMLGVLFEPQYSYGRIVLTKFFTFISIFDDIYDSYSTLEESRLLTMAMERWDEQAAEHLPGYMKFFYSKVLTTMKVIAKDLDSQGNKHADYVKKLVS</sequence>
<dbReference type="EnsemblPlants" id="AET5Gv20055300.4">
    <property type="protein sequence ID" value="AET5Gv20055300.4"/>
    <property type="gene ID" value="AET5Gv20055300"/>
</dbReference>
<keyword evidence="4" id="KW-1185">Reference proteome</keyword>
<keyword evidence="1" id="KW-0479">Metal-binding</keyword>